<proteinExistence type="predicted"/>
<accession>A0A9P6ISL2</accession>
<name>A0A9P6ISL2_9FUNG</name>
<reference evidence="1" key="1">
    <citation type="journal article" date="2020" name="Fungal Divers.">
        <title>Resolving the Mortierellaceae phylogeny through synthesis of multi-gene phylogenetics and phylogenomics.</title>
        <authorList>
            <person name="Vandepol N."/>
            <person name="Liber J."/>
            <person name="Desiro A."/>
            <person name="Na H."/>
            <person name="Kennedy M."/>
            <person name="Barry K."/>
            <person name="Grigoriev I.V."/>
            <person name="Miller A.N."/>
            <person name="O'Donnell K."/>
            <person name="Stajich J.E."/>
            <person name="Bonito G."/>
        </authorList>
    </citation>
    <scope>NUCLEOTIDE SEQUENCE</scope>
    <source>
        <strain evidence="1">MES-2147</strain>
    </source>
</reference>
<evidence type="ECO:0000313" key="1">
    <source>
        <dbReference type="EMBL" id="KAF9943741.1"/>
    </source>
</evidence>
<protein>
    <submittedName>
        <fullName evidence="1">Uncharacterized protein</fullName>
    </submittedName>
</protein>
<dbReference type="EMBL" id="JAAAHW010008887">
    <property type="protein sequence ID" value="KAF9943741.1"/>
    <property type="molecule type" value="Genomic_DNA"/>
</dbReference>
<sequence length="95" mass="10499">MATALVTKNDYFEGIKYLGIKRNLDIVRTIDLEPGPCVQSITNAVNSYNSYLDRVNDLGNKAISDYHYAITAFAECREDEDPSGSATPSATTHHE</sequence>
<evidence type="ECO:0000313" key="2">
    <source>
        <dbReference type="Proteomes" id="UP000749646"/>
    </source>
</evidence>
<dbReference type="AlphaFoldDB" id="A0A9P6ISL2"/>
<feature type="non-terminal residue" evidence="1">
    <location>
        <position position="95"/>
    </location>
</feature>
<comment type="caution">
    <text evidence="1">The sequence shown here is derived from an EMBL/GenBank/DDBJ whole genome shotgun (WGS) entry which is preliminary data.</text>
</comment>
<dbReference type="OrthoDB" id="2446503at2759"/>
<organism evidence="1 2">
    <name type="scientific">Modicella reniformis</name>
    <dbReference type="NCBI Taxonomy" id="1440133"/>
    <lineage>
        <taxon>Eukaryota</taxon>
        <taxon>Fungi</taxon>
        <taxon>Fungi incertae sedis</taxon>
        <taxon>Mucoromycota</taxon>
        <taxon>Mortierellomycotina</taxon>
        <taxon>Mortierellomycetes</taxon>
        <taxon>Mortierellales</taxon>
        <taxon>Mortierellaceae</taxon>
        <taxon>Modicella</taxon>
    </lineage>
</organism>
<dbReference type="Proteomes" id="UP000749646">
    <property type="component" value="Unassembled WGS sequence"/>
</dbReference>
<keyword evidence="2" id="KW-1185">Reference proteome</keyword>
<gene>
    <name evidence="1" type="ORF">BGZ65_000373</name>
</gene>